<comment type="caution">
    <text evidence="1">The sequence shown here is derived from an EMBL/GenBank/DDBJ whole genome shotgun (WGS) entry which is preliminary data.</text>
</comment>
<dbReference type="Proteomes" id="UP000735302">
    <property type="component" value="Unassembled WGS sequence"/>
</dbReference>
<accession>A0AAV3YBT5</accession>
<proteinExistence type="predicted"/>
<evidence type="ECO:0008006" key="3">
    <source>
        <dbReference type="Google" id="ProtNLM"/>
    </source>
</evidence>
<organism evidence="1 2">
    <name type="scientific">Plakobranchus ocellatus</name>
    <dbReference type="NCBI Taxonomy" id="259542"/>
    <lineage>
        <taxon>Eukaryota</taxon>
        <taxon>Metazoa</taxon>
        <taxon>Spiralia</taxon>
        <taxon>Lophotrochozoa</taxon>
        <taxon>Mollusca</taxon>
        <taxon>Gastropoda</taxon>
        <taxon>Heterobranchia</taxon>
        <taxon>Euthyneura</taxon>
        <taxon>Panpulmonata</taxon>
        <taxon>Sacoglossa</taxon>
        <taxon>Placobranchoidea</taxon>
        <taxon>Plakobranchidae</taxon>
        <taxon>Plakobranchus</taxon>
    </lineage>
</organism>
<evidence type="ECO:0000313" key="1">
    <source>
        <dbReference type="EMBL" id="GFN80473.1"/>
    </source>
</evidence>
<name>A0AAV3YBT5_9GAST</name>
<reference evidence="1 2" key="1">
    <citation type="journal article" date="2021" name="Elife">
        <title>Chloroplast acquisition without the gene transfer in kleptoplastic sea slugs, Plakobranchus ocellatus.</title>
        <authorList>
            <person name="Maeda T."/>
            <person name="Takahashi S."/>
            <person name="Yoshida T."/>
            <person name="Shimamura S."/>
            <person name="Takaki Y."/>
            <person name="Nagai Y."/>
            <person name="Toyoda A."/>
            <person name="Suzuki Y."/>
            <person name="Arimoto A."/>
            <person name="Ishii H."/>
            <person name="Satoh N."/>
            <person name="Nishiyama T."/>
            <person name="Hasebe M."/>
            <person name="Maruyama T."/>
            <person name="Minagawa J."/>
            <person name="Obokata J."/>
            <person name="Shigenobu S."/>
        </authorList>
    </citation>
    <scope>NUCLEOTIDE SEQUENCE [LARGE SCALE GENOMIC DNA]</scope>
</reference>
<dbReference type="EMBL" id="BLXT01000825">
    <property type="protein sequence ID" value="GFN80473.1"/>
    <property type="molecule type" value="Genomic_DNA"/>
</dbReference>
<protein>
    <recommendedName>
        <fullName evidence="3">SMB domain-containing protein</fullName>
    </recommendedName>
</protein>
<sequence>MPHCAAFLSVPMCSKWSFKNWALLFVEQLTVLICLINVAYSLQIIKWDYHTEHWEDFYIRHCGKVCDNGTLRNLLVPGLCLEPECFQCDCHPSCFLFDTCFPRGFLLPDGSFVRQPTKPARVYNLPVFPEQIKCAPVPYDSLTYLQVRDCPVTNNGERLASAGESIHTESDMHERCSNEFYEEKDLDYIYPYIDVGNGLVFKNKSCAICNGYTVKTTKEASGFNKSKIALPWNLEVECYFYQNFYQFISLKEFLDAASTSRICDASYKMASSSVQPRVCIPINIENHANLTCKEPVMSLCNQLNQTYLTVETHKNIFCWLCEYGKTEHVPCFLKQMSEFNSVGAFTPPLSLLLGISRPKARSISTNPFECRLATQWMDTTKLLKWDHSREHWEDFHIRHCGRVCLKGFVINLNSEDLCIQPECFECDCHPLCFSLDTCCPHITSFNPDGSFVREEQQASDRDAVPPYLEQIKCTQVPYDSSPYLQVRDCPGEMSQVLGPTSKSTFARIRDLCIQDSHSNTDLDNIIPYVDLNTGLLFKNKFCALCNGYALNESDLGPNSYRRKIALPWNLQVDCLHYQYLYQLLSLKEFLDEASTKLVCSVTYKTAPSDYQPKTCFPNEPKPIDSYVCEEPVKVLCQQLNNTYLTLSNYKNIFCALCSGVEIEHKECVYGIFQDFDPSLYDPVEEKVVAPLTLLLGVSKQRAVFRNIEELNCSLSIEWLDDAVSVSDVVD</sequence>
<gene>
    <name evidence="1" type="ORF">PoB_000697900</name>
</gene>
<dbReference type="AlphaFoldDB" id="A0AAV3YBT5"/>
<keyword evidence="2" id="KW-1185">Reference proteome</keyword>
<evidence type="ECO:0000313" key="2">
    <source>
        <dbReference type="Proteomes" id="UP000735302"/>
    </source>
</evidence>